<dbReference type="PANTHER" id="PTHR48039:SF5">
    <property type="entry name" value="RNA-BINDING PROTEIN 28"/>
    <property type="match status" value="1"/>
</dbReference>
<dbReference type="SMART" id="SM00360">
    <property type="entry name" value="RRM"/>
    <property type="match status" value="3"/>
</dbReference>
<keyword evidence="4" id="KW-0539">Nucleus</keyword>
<proteinExistence type="predicted"/>
<dbReference type="InterPro" id="IPR035979">
    <property type="entry name" value="RBD_domain_sf"/>
</dbReference>
<evidence type="ECO:0000256" key="2">
    <source>
        <dbReference type="ARBA" id="ARBA00022737"/>
    </source>
</evidence>
<protein>
    <submittedName>
        <fullName evidence="9">RRM domain-containing protein</fullName>
    </submittedName>
</protein>
<sequence>MVDTNSTWRNNGRNRQTEGTFPSKTNQSKKFEDKNDDEGFNKNANFNVTKPFRSPADQRADAVMKSWRLIIRNLSFKTTKEDLQNAFSKFGPFQEIVLPKCKDPRYPNSCAGFGFVQYKGQEAANAARNSLNMTDLNGRKVAVDWAIPKDTYDTAVHEEKTQSAGASNKPSKATKFDDEDEGIEEGKDDADGSGSDEDDDAEEDDDEDQEEDEDALREQEARKRARNEKPEKAVEEGRALFVRNLSFDTESDGLKARLEEFGKIELAVICKYPGTDHSKGSAFVYFGQREEADKCLAETETEEGVSLDGRRIYAHRALPRNEASDMEKAKQLKNPKDNRNLHLLRVGIIRPGTTQAKNMSEADAKKRANLELAARNKIKNLHMFVSPTRLVVHNLPPSVTDKRLKSICFLASNDVDAKIIECRIWRDRARVTTEGEGKSRGFGFVAFSEHRHALACLQALNNNPQT</sequence>
<feature type="domain" description="RRM" evidence="7">
    <location>
        <begin position="388"/>
        <end position="466"/>
    </location>
</feature>
<feature type="compositionally biased region" description="Basic and acidic residues" evidence="6">
    <location>
        <begin position="216"/>
        <end position="234"/>
    </location>
</feature>
<dbReference type="CDD" id="cd12416">
    <property type="entry name" value="RRM4_RBM28_like"/>
    <property type="match status" value="1"/>
</dbReference>
<feature type="compositionally biased region" description="Polar residues" evidence="6">
    <location>
        <begin position="162"/>
        <end position="171"/>
    </location>
</feature>
<dbReference type="SUPFAM" id="SSF54928">
    <property type="entry name" value="RNA-binding domain, RBD"/>
    <property type="match status" value="2"/>
</dbReference>
<feature type="domain" description="RRM" evidence="7">
    <location>
        <begin position="238"/>
        <end position="319"/>
    </location>
</feature>
<evidence type="ECO:0000256" key="4">
    <source>
        <dbReference type="ARBA" id="ARBA00023242"/>
    </source>
</evidence>
<evidence type="ECO:0000313" key="8">
    <source>
        <dbReference type="Proteomes" id="UP000887566"/>
    </source>
</evidence>
<dbReference type="Pfam" id="PF00076">
    <property type="entry name" value="RRM_1"/>
    <property type="match status" value="3"/>
</dbReference>
<feature type="compositionally biased region" description="Basic and acidic residues" evidence="6">
    <location>
        <begin position="29"/>
        <end position="40"/>
    </location>
</feature>
<dbReference type="CDD" id="cd12415">
    <property type="entry name" value="RRM3_RBM28_like"/>
    <property type="match status" value="1"/>
</dbReference>
<evidence type="ECO:0000256" key="5">
    <source>
        <dbReference type="PROSITE-ProRule" id="PRU00176"/>
    </source>
</evidence>
<dbReference type="Proteomes" id="UP000887566">
    <property type="component" value="Unplaced"/>
</dbReference>
<evidence type="ECO:0000256" key="1">
    <source>
        <dbReference type="ARBA" id="ARBA00004123"/>
    </source>
</evidence>
<feature type="compositionally biased region" description="Acidic residues" evidence="6">
    <location>
        <begin position="194"/>
        <end position="215"/>
    </location>
</feature>
<evidence type="ECO:0000259" key="7">
    <source>
        <dbReference type="PROSITE" id="PS50102"/>
    </source>
</evidence>
<keyword evidence="3 5" id="KW-0694">RNA-binding</keyword>
<feature type="compositionally biased region" description="Acidic residues" evidence="6">
    <location>
        <begin position="177"/>
        <end position="188"/>
    </location>
</feature>
<evidence type="ECO:0000256" key="6">
    <source>
        <dbReference type="SAM" id="MobiDB-lite"/>
    </source>
</evidence>
<dbReference type="AlphaFoldDB" id="A0A914WZY8"/>
<dbReference type="InterPro" id="IPR012677">
    <property type="entry name" value="Nucleotide-bd_a/b_plait_sf"/>
</dbReference>
<feature type="domain" description="RRM" evidence="7">
    <location>
        <begin position="67"/>
        <end position="148"/>
    </location>
</feature>
<keyword evidence="2" id="KW-0677">Repeat</keyword>
<dbReference type="Gene3D" id="3.30.70.330">
    <property type="match status" value="3"/>
</dbReference>
<dbReference type="PANTHER" id="PTHR48039">
    <property type="entry name" value="RNA-BINDING MOTIF PROTEIN 14B"/>
    <property type="match status" value="1"/>
</dbReference>
<dbReference type="GO" id="GO:0003729">
    <property type="term" value="F:mRNA binding"/>
    <property type="evidence" value="ECO:0007669"/>
    <property type="project" value="TreeGrafter"/>
</dbReference>
<keyword evidence="8" id="KW-1185">Reference proteome</keyword>
<dbReference type="InterPro" id="IPR000504">
    <property type="entry name" value="RRM_dom"/>
</dbReference>
<feature type="compositionally biased region" description="Polar residues" evidence="6">
    <location>
        <begin position="1"/>
        <end position="28"/>
    </location>
</feature>
<dbReference type="GO" id="GO:0005730">
    <property type="term" value="C:nucleolus"/>
    <property type="evidence" value="ECO:0007669"/>
    <property type="project" value="TreeGrafter"/>
</dbReference>
<accession>A0A914WZY8</accession>
<dbReference type="InterPro" id="IPR051945">
    <property type="entry name" value="RRM_MRD1_RNA_proc_ribogen"/>
</dbReference>
<comment type="subcellular location">
    <subcellularLocation>
        <location evidence="1">Nucleus</location>
    </subcellularLocation>
</comment>
<organism evidence="8 9">
    <name type="scientific">Plectus sambesii</name>
    <dbReference type="NCBI Taxonomy" id="2011161"/>
    <lineage>
        <taxon>Eukaryota</taxon>
        <taxon>Metazoa</taxon>
        <taxon>Ecdysozoa</taxon>
        <taxon>Nematoda</taxon>
        <taxon>Chromadorea</taxon>
        <taxon>Plectida</taxon>
        <taxon>Plectina</taxon>
        <taxon>Plectoidea</taxon>
        <taxon>Plectidae</taxon>
        <taxon>Plectus</taxon>
    </lineage>
</organism>
<name>A0A914WZY8_9BILA</name>
<evidence type="ECO:0000256" key="3">
    <source>
        <dbReference type="ARBA" id="ARBA00022884"/>
    </source>
</evidence>
<dbReference type="PROSITE" id="PS50102">
    <property type="entry name" value="RRM"/>
    <property type="match status" value="3"/>
</dbReference>
<dbReference type="FunFam" id="3.30.70.330:FF:000182">
    <property type="entry name" value="RNA-binding motif protein 28"/>
    <property type="match status" value="1"/>
</dbReference>
<dbReference type="CDD" id="cd12414">
    <property type="entry name" value="RRM2_RBM28_like"/>
    <property type="match status" value="1"/>
</dbReference>
<reference evidence="9" key="1">
    <citation type="submission" date="2022-11" db="UniProtKB">
        <authorList>
            <consortium name="WormBaseParasite"/>
        </authorList>
    </citation>
    <scope>IDENTIFICATION</scope>
</reference>
<feature type="region of interest" description="Disordered" evidence="6">
    <location>
        <begin position="157"/>
        <end position="234"/>
    </location>
</feature>
<feature type="region of interest" description="Disordered" evidence="6">
    <location>
        <begin position="1"/>
        <end position="53"/>
    </location>
</feature>
<evidence type="ECO:0000313" key="9">
    <source>
        <dbReference type="WBParaSite" id="PSAMB.scaffold5912size10611.g27531.t1"/>
    </source>
</evidence>
<dbReference type="WBParaSite" id="PSAMB.scaffold5912size10611.g27531.t1">
    <property type="protein sequence ID" value="PSAMB.scaffold5912size10611.g27531.t1"/>
    <property type="gene ID" value="PSAMB.scaffold5912size10611.g27531"/>
</dbReference>